<sequence length="568" mass="62369">MTALRTTSLAFAFVLTMSAAAHASPGQAIRSDGNADDAYSAGKRNNSNNPNQEIPGQITAENWAYQLVADLEEKYGAGWKLAEGQSASRNELLDKFVDALTRIADRYDKEGGQAVSRDDLENIRTLIVALEDELFGNNSYTTIRTTIEQLLTLVEPPVPVFKYKVGVNGFLRGEGSSNFRLADLSYAAGKDAGRMLYRVKPFAYWHPNDYLDVHLEGQGYGFTGEGSRDSHEFNLYQGFVEAKLPQGDGSGKNLLALKAGRQEFNYGSGFILGTDSFFNGLTFDAGRLRVQPSWNWFNNLSLDLLGGSYARPFSDGVNGDLLGAYLTYQPSADSSFEAYGFRDTGSEERHSGEHLDTLGFRSTSSVGIFGLEYELAYQTGKSFNGASNDNIFAFGGHVDLTGEIPIRVFDNSYNSSVFLSYAMGSGDKNAVNGTSSAREFRNPNNDTSLVGDMGLIGDLSGFDAGEQHASGIQVYTLGFGIDLSKKLNISATGRKFVADKVADGISRDIGIETDLTLTYTHNKDYALVLGYDHFFTGRFFRDANAGNRDIDYVFAMLQFNYDWTKRKR</sequence>
<reference evidence="4 5" key="2">
    <citation type="journal article" date="2009" name="BMC Microbiol.">
        <title>The genome sequence of Geobacter metallireducens: features of metabolism, physiology and regulation common and dissimilar to Geobacter sulfurreducens.</title>
        <authorList>
            <person name="Aklujkar M."/>
            <person name="Krushkal J."/>
            <person name="DiBartolo G."/>
            <person name="Lapidus A."/>
            <person name="Land M.L."/>
            <person name="Lovley D.R."/>
        </authorList>
    </citation>
    <scope>NUCLEOTIDE SEQUENCE [LARGE SCALE GENOMIC DNA]</scope>
    <source>
        <strain evidence="5">ATCC 53774 / DSM 7210 / GS-15</strain>
    </source>
</reference>
<dbReference type="EMBL" id="CP000148">
    <property type="protein sequence ID" value="ABB32419.1"/>
    <property type="molecule type" value="Genomic_DNA"/>
</dbReference>
<dbReference type="STRING" id="269799.Gmet_2192"/>
<evidence type="ECO:0000259" key="3">
    <source>
        <dbReference type="Pfam" id="PF13372"/>
    </source>
</evidence>
<dbReference type="KEGG" id="gme:Gmet_2192"/>
<reference evidence="4 5" key="1">
    <citation type="submission" date="2005-10" db="EMBL/GenBank/DDBJ databases">
        <title>Complete sequence of Geobacter metallireducens GS-15.</title>
        <authorList>
            <consortium name="US DOE Joint Genome Institute"/>
            <person name="Copeland A."/>
            <person name="Lucas S."/>
            <person name="Lapidus A."/>
            <person name="Barry K."/>
            <person name="Detter J.C."/>
            <person name="Glavina T."/>
            <person name="Hammon N."/>
            <person name="Israni S."/>
            <person name="Pitluck S."/>
            <person name="Di Bartolo G."/>
            <person name="Chain P."/>
            <person name="Schmutz J."/>
            <person name="Larimer F."/>
            <person name="Land M."/>
            <person name="Kyrpides N."/>
            <person name="Ivanova N."/>
            <person name="Richardson P."/>
        </authorList>
    </citation>
    <scope>NUCLEOTIDE SEQUENCE [LARGE SCALE GENOMIC DNA]</scope>
    <source>
        <strain evidence="5">ATCC 53774 / DSM 7210 / GS-15</strain>
    </source>
</reference>
<keyword evidence="5" id="KW-1185">Reference proteome</keyword>
<dbReference type="HOGENOM" id="CLU_507859_0_0_7"/>
<feature type="domain" description="Alginate export" evidence="3">
    <location>
        <begin position="184"/>
        <end position="545"/>
    </location>
</feature>
<name>Q39TK5_GEOMG</name>
<protein>
    <submittedName>
        <fullName evidence="4">Outer membrane channel, putative</fullName>
    </submittedName>
</protein>
<organism evidence="4 5">
    <name type="scientific">Geobacter metallireducens (strain ATCC 53774 / DSM 7210 / GS-15)</name>
    <dbReference type="NCBI Taxonomy" id="269799"/>
    <lineage>
        <taxon>Bacteria</taxon>
        <taxon>Pseudomonadati</taxon>
        <taxon>Thermodesulfobacteriota</taxon>
        <taxon>Desulfuromonadia</taxon>
        <taxon>Geobacterales</taxon>
        <taxon>Geobacteraceae</taxon>
        <taxon>Geobacter</taxon>
    </lineage>
</organism>
<evidence type="ECO:0000256" key="1">
    <source>
        <dbReference type="SAM" id="MobiDB-lite"/>
    </source>
</evidence>
<dbReference type="RefSeq" id="WP_011365948.1">
    <property type="nucleotide sequence ID" value="NC_007517.1"/>
</dbReference>
<evidence type="ECO:0000313" key="4">
    <source>
        <dbReference type="EMBL" id="ABB32419.1"/>
    </source>
</evidence>
<dbReference type="Pfam" id="PF13372">
    <property type="entry name" value="Alginate_exp"/>
    <property type="match status" value="1"/>
</dbReference>
<dbReference type="Proteomes" id="UP000007073">
    <property type="component" value="Chromosome"/>
</dbReference>
<dbReference type="AlphaFoldDB" id="Q39TK5"/>
<feature type="chain" id="PRO_5004223110" evidence="2">
    <location>
        <begin position="24"/>
        <end position="568"/>
    </location>
</feature>
<accession>Q39TK5</accession>
<feature type="compositionally biased region" description="Polar residues" evidence="1">
    <location>
        <begin position="43"/>
        <end position="54"/>
    </location>
</feature>
<feature type="region of interest" description="Disordered" evidence="1">
    <location>
        <begin position="25"/>
        <end position="55"/>
    </location>
</feature>
<evidence type="ECO:0000256" key="2">
    <source>
        <dbReference type="SAM" id="SignalP"/>
    </source>
</evidence>
<dbReference type="eggNOG" id="ENOG503001N">
    <property type="taxonomic scope" value="Bacteria"/>
</dbReference>
<evidence type="ECO:0000313" key="5">
    <source>
        <dbReference type="Proteomes" id="UP000007073"/>
    </source>
</evidence>
<dbReference type="InterPro" id="IPR025388">
    <property type="entry name" value="Alginate_export_dom"/>
</dbReference>
<keyword evidence="2" id="KW-0732">Signal</keyword>
<feature type="signal peptide" evidence="2">
    <location>
        <begin position="1"/>
        <end position="23"/>
    </location>
</feature>
<proteinExistence type="predicted"/>
<gene>
    <name evidence="4" type="ordered locus">Gmet_2192</name>
</gene>